<dbReference type="Proteomes" id="UP000469558">
    <property type="component" value="Unassembled WGS sequence"/>
</dbReference>
<gene>
    <name evidence="1" type="primary">TDA6_1</name>
    <name evidence="1" type="ORF">LSUE1_G006947</name>
</gene>
<name>A0A8T9CE29_9HELO</name>
<proteinExistence type="predicted"/>
<protein>
    <submittedName>
        <fullName evidence="1">Putative vacuolar protein sorting-associated protein TDA6</fullName>
    </submittedName>
</protein>
<accession>A0A8T9CE29</accession>
<sequence length="387" mass="42762">MEDYEKKEWVELEKGEYVRVDGNGNGDPASGHRSTHVRRRAILFIALLVLTWHDLLRGAPPATVTRHVDGIPQYVLDYVYARLKITREIAPLTYLDIAEAYFPSDIGAQISNTHPNIPINISSTLTVKNLDILNKYGHNGRAIFLTSNTDVSHLPSWLTGVVPSSSTGATENATSCVIILAPKPGGVLDAFYMYFYAYNQGNTVLGRELGDHIGDWEHNMIRFVDGEPSAVWFSQHGNGEAFTYAAVEKAPDGKRPINFSARGSHANYAVPGAHDHLIPDLNLPAGFLLDYTSKGMLWDPTLNAYFYNYIASNHTFEGINGAPEGALLYRGHWGDKQYPASDKRQKSFLGFSKFVSGPTGPRNKGLDRTLVCPDNGIPCIVRERLGP</sequence>
<evidence type="ECO:0000313" key="1">
    <source>
        <dbReference type="EMBL" id="TVY84059.1"/>
    </source>
</evidence>
<organism evidence="1 2">
    <name type="scientific">Lachnellula suecica</name>
    <dbReference type="NCBI Taxonomy" id="602035"/>
    <lineage>
        <taxon>Eukaryota</taxon>
        <taxon>Fungi</taxon>
        <taxon>Dikarya</taxon>
        <taxon>Ascomycota</taxon>
        <taxon>Pezizomycotina</taxon>
        <taxon>Leotiomycetes</taxon>
        <taxon>Helotiales</taxon>
        <taxon>Lachnaceae</taxon>
        <taxon>Lachnellula</taxon>
    </lineage>
</organism>
<comment type="caution">
    <text evidence="1">The sequence shown here is derived from an EMBL/GenBank/DDBJ whole genome shotgun (WGS) entry which is preliminary data.</text>
</comment>
<dbReference type="PANTHER" id="PTHR48174:SF5">
    <property type="entry name" value="VACUOLAR PROTEIN SORTING-ASSOCIATED PROTEIN 62"/>
    <property type="match status" value="1"/>
</dbReference>
<keyword evidence="2" id="KW-1185">Reference proteome</keyword>
<dbReference type="OrthoDB" id="188042at2759"/>
<evidence type="ECO:0000313" key="2">
    <source>
        <dbReference type="Proteomes" id="UP000469558"/>
    </source>
</evidence>
<dbReference type="EMBL" id="QGMK01000122">
    <property type="protein sequence ID" value="TVY84059.1"/>
    <property type="molecule type" value="Genomic_DNA"/>
</dbReference>
<dbReference type="InterPro" id="IPR009291">
    <property type="entry name" value="Vps62"/>
</dbReference>
<dbReference type="Pfam" id="PF06101">
    <property type="entry name" value="Vps62"/>
    <property type="match status" value="1"/>
</dbReference>
<dbReference type="AlphaFoldDB" id="A0A8T9CE29"/>
<reference evidence="1 2" key="1">
    <citation type="submission" date="2018-05" db="EMBL/GenBank/DDBJ databases">
        <title>Genome sequencing and assembly of the regulated plant pathogen Lachnellula willkommii and related sister species for the development of diagnostic species identification markers.</title>
        <authorList>
            <person name="Giroux E."/>
            <person name="Bilodeau G."/>
        </authorList>
    </citation>
    <scope>NUCLEOTIDE SEQUENCE [LARGE SCALE GENOMIC DNA]</scope>
    <source>
        <strain evidence="1 2">CBS 268.59</strain>
    </source>
</reference>
<dbReference type="PANTHER" id="PTHR48174">
    <property type="entry name" value="DUF946 FAMILY PROTEIN"/>
    <property type="match status" value="1"/>
</dbReference>